<dbReference type="Pfam" id="PF01648">
    <property type="entry name" value="ACPS"/>
    <property type="match status" value="1"/>
</dbReference>
<feature type="domain" description="4'-phosphopantetheinyl transferase" evidence="3">
    <location>
        <begin position="97"/>
        <end position="164"/>
    </location>
</feature>
<dbReference type="Gene3D" id="3.90.470.20">
    <property type="entry name" value="4'-phosphopantetheinyl transferase domain"/>
    <property type="match status" value="1"/>
</dbReference>
<dbReference type="InterPro" id="IPR008278">
    <property type="entry name" value="4-PPantetheinyl_Trfase_dom"/>
</dbReference>
<accession>A0ABQ0BBZ8</accession>
<evidence type="ECO:0000313" key="5">
    <source>
        <dbReference type="Proteomes" id="UP001600943"/>
    </source>
</evidence>
<keyword evidence="2" id="KW-0808">Transferase</keyword>
<keyword evidence="5" id="KW-1185">Reference proteome</keyword>
<dbReference type="SUPFAM" id="SSF56214">
    <property type="entry name" value="4'-phosphopantetheinyl transferase"/>
    <property type="match status" value="2"/>
</dbReference>
<dbReference type="PANTHER" id="PTHR12215">
    <property type="entry name" value="PHOSPHOPANTETHEINE TRANSFERASE"/>
    <property type="match status" value="1"/>
</dbReference>
<evidence type="ECO:0000256" key="2">
    <source>
        <dbReference type="ARBA" id="ARBA00022679"/>
    </source>
</evidence>
<protein>
    <recommendedName>
        <fullName evidence="3">4'-phosphopantetheinyl transferase domain-containing protein</fullName>
    </recommendedName>
</protein>
<gene>
    <name evidence="4" type="ORF">K040078D81_30910</name>
</gene>
<comment type="caution">
    <text evidence="4">The sequence shown here is derived from an EMBL/GenBank/DDBJ whole genome shotgun (WGS) entry which is preliminary data.</text>
</comment>
<dbReference type="EMBL" id="BAABYW010000001">
    <property type="protein sequence ID" value="GAA6408974.1"/>
    <property type="molecule type" value="Genomic_DNA"/>
</dbReference>
<name>A0ABQ0BBZ8_9FIRM</name>
<dbReference type="RefSeq" id="WP_390406404.1">
    <property type="nucleotide sequence ID" value="NZ_BAABYW010000001.1"/>
</dbReference>
<evidence type="ECO:0000256" key="1">
    <source>
        <dbReference type="ARBA" id="ARBA00010990"/>
    </source>
</evidence>
<evidence type="ECO:0000259" key="3">
    <source>
        <dbReference type="Pfam" id="PF01648"/>
    </source>
</evidence>
<dbReference type="InterPro" id="IPR037143">
    <property type="entry name" value="4-PPantetheinyl_Trfase_dom_sf"/>
</dbReference>
<organism evidence="4 5">
    <name type="scientific">Blautia hominis</name>
    <dbReference type="NCBI Taxonomy" id="2025493"/>
    <lineage>
        <taxon>Bacteria</taxon>
        <taxon>Bacillati</taxon>
        <taxon>Bacillota</taxon>
        <taxon>Clostridia</taxon>
        <taxon>Lachnospirales</taxon>
        <taxon>Lachnospiraceae</taxon>
        <taxon>Blautia</taxon>
    </lineage>
</organism>
<reference evidence="4 5" key="1">
    <citation type="submission" date="2024-04" db="EMBL/GenBank/DDBJ databases">
        <title>Defined microbial consortia suppress multidrug-resistant proinflammatory Enterobacteriaceae via ecological control.</title>
        <authorList>
            <person name="Furuichi M."/>
            <person name="Kawaguchi T."/>
            <person name="Pust M."/>
            <person name="Yasuma K."/>
            <person name="Plichta D."/>
            <person name="Hasegawa N."/>
            <person name="Ohya T."/>
            <person name="Bhattarai S."/>
            <person name="Sasajima S."/>
            <person name="Aoto Y."/>
            <person name="Tuganbaev T."/>
            <person name="Yaginuma M."/>
            <person name="Ueda M."/>
            <person name="Okahashi N."/>
            <person name="Amafuji K."/>
            <person name="Kiridooshi Y."/>
            <person name="Sugita K."/>
            <person name="Strazar M."/>
            <person name="Skelly A."/>
            <person name="Suda W."/>
            <person name="Hattori M."/>
            <person name="Nakamoto N."/>
            <person name="Caballero S."/>
            <person name="Norman J."/>
            <person name="Olle B."/>
            <person name="Tanoue T."/>
            <person name="Arita M."/>
            <person name="Bucci V."/>
            <person name="Atarashi K."/>
            <person name="Xavier R."/>
            <person name="Honda K."/>
        </authorList>
    </citation>
    <scope>NUCLEOTIDE SEQUENCE [LARGE SCALE GENOMIC DNA]</scope>
    <source>
        <strain evidence="5">k04-0078-D8-1</strain>
    </source>
</reference>
<dbReference type="PANTHER" id="PTHR12215:SF10">
    <property type="entry name" value="L-AMINOADIPATE-SEMIALDEHYDE DEHYDROGENASE-PHOSPHOPANTETHEINYL TRANSFERASE"/>
    <property type="match status" value="1"/>
</dbReference>
<sequence>MEKVWIFYGKTDALSGKAAPGGEKGRYETRAGRLLLCHALKEVYGLSLPKGEEGLAQLERMLSKGKNGKPYLHGYPEIHFNISHSGAYAVCAAAGVPVGIDVQIRQPVRGRRLLERTMNIREQEVIRSADDPEMAFADFWAQKESYLKWSGEGITRDLSKLSMEHAVMEEIPIEKGYVCQVCAAVPFYWEKIKVPLHSLWTVQR</sequence>
<evidence type="ECO:0000313" key="4">
    <source>
        <dbReference type="EMBL" id="GAA6408974.1"/>
    </source>
</evidence>
<dbReference type="Proteomes" id="UP001600943">
    <property type="component" value="Unassembled WGS sequence"/>
</dbReference>
<dbReference type="InterPro" id="IPR050559">
    <property type="entry name" value="P-Pant_transferase_sf"/>
</dbReference>
<comment type="similarity">
    <text evidence="1">Belongs to the P-Pant transferase superfamily. Gsp/Sfp/HetI/AcpT family.</text>
</comment>
<proteinExistence type="inferred from homology"/>